<comment type="caution">
    <text evidence="3">The sequence shown here is derived from an EMBL/GenBank/DDBJ whole genome shotgun (WGS) entry which is preliminary data.</text>
</comment>
<reference evidence="4 5" key="1">
    <citation type="submission" date="2019-08" db="EMBL/GenBank/DDBJ databases">
        <title>Draft genome sequences of two oriental melons (Cucumis melo L. var makuwa).</title>
        <authorList>
            <person name="Kwon S.-Y."/>
        </authorList>
    </citation>
    <scope>NUCLEOTIDE SEQUENCE [LARGE SCALE GENOMIC DNA]</scope>
    <source>
        <strain evidence="5">cv. Chang Bougi</strain>
        <strain evidence="4">cv. SW 3</strain>
        <tissue evidence="3">Leaf</tissue>
    </source>
</reference>
<feature type="region of interest" description="Disordered" evidence="1">
    <location>
        <begin position="105"/>
        <end position="152"/>
    </location>
</feature>
<evidence type="ECO:0000256" key="1">
    <source>
        <dbReference type="SAM" id="MobiDB-lite"/>
    </source>
</evidence>
<evidence type="ECO:0000313" key="4">
    <source>
        <dbReference type="Proteomes" id="UP000321393"/>
    </source>
</evidence>
<dbReference type="EMBL" id="SSTD01003480">
    <property type="protein sequence ID" value="TYK26262.1"/>
    <property type="molecule type" value="Genomic_DNA"/>
</dbReference>
<evidence type="ECO:0000313" key="2">
    <source>
        <dbReference type="EMBL" id="KAA0067026.1"/>
    </source>
</evidence>
<protein>
    <submittedName>
        <fullName evidence="3">Envelope-like protein</fullName>
    </submittedName>
</protein>
<name>A0A5D3DS03_CUCMM</name>
<feature type="compositionally biased region" description="Polar residues" evidence="1">
    <location>
        <begin position="112"/>
        <end position="121"/>
    </location>
</feature>
<feature type="compositionally biased region" description="Basic and acidic residues" evidence="1">
    <location>
        <begin position="30"/>
        <end position="45"/>
    </location>
</feature>
<organism evidence="3 5">
    <name type="scientific">Cucumis melo var. makuwa</name>
    <name type="common">Oriental melon</name>
    <dbReference type="NCBI Taxonomy" id="1194695"/>
    <lineage>
        <taxon>Eukaryota</taxon>
        <taxon>Viridiplantae</taxon>
        <taxon>Streptophyta</taxon>
        <taxon>Embryophyta</taxon>
        <taxon>Tracheophyta</taxon>
        <taxon>Spermatophyta</taxon>
        <taxon>Magnoliopsida</taxon>
        <taxon>eudicotyledons</taxon>
        <taxon>Gunneridae</taxon>
        <taxon>Pentapetalae</taxon>
        <taxon>rosids</taxon>
        <taxon>fabids</taxon>
        <taxon>Cucurbitales</taxon>
        <taxon>Cucurbitaceae</taxon>
        <taxon>Benincaseae</taxon>
        <taxon>Cucumis</taxon>
    </lineage>
</organism>
<dbReference type="EMBL" id="SSTE01000699">
    <property type="protein sequence ID" value="KAA0067026.1"/>
    <property type="molecule type" value="Genomic_DNA"/>
</dbReference>
<evidence type="ECO:0000313" key="3">
    <source>
        <dbReference type="EMBL" id="TYK26262.1"/>
    </source>
</evidence>
<dbReference type="Proteomes" id="UP000321393">
    <property type="component" value="Unassembled WGS sequence"/>
</dbReference>
<dbReference type="AlphaFoldDB" id="A0A5D3DS03"/>
<accession>A0A5D3DS03</accession>
<feature type="region of interest" description="Disordered" evidence="1">
    <location>
        <begin position="17"/>
        <end position="45"/>
    </location>
</feature>
<evidence type="ECO:0000313" key="5">
    <source>
        <dbReference type="Proteomes" id="UP000321947"/>
    </source>
</evidence>
<proteinExistence type="predicted"/>
<gene>
    <name evidence="3" type="ORF">E5676_scaffold14G00270</name>
    <name evidence="2" type="ORF">E6C27_scaffold38G00630</name>
</gene>
<feature type="region of interest" description="Disordered" evidence="1">
    <location>
        <begin position="170"/>
        <end position="232"/>
    </location>
</feature>
<dbReference type="Proteomes" id="UP000321947">
    <property type="component" value="Unassembled WGS sequence"/>
</dbReference>
<sequence length="406" mass="44061">MQIRLNIYAHVKVRGRKFKSTPPRRPYRLPSEKSQEEASSKLHESVLPESVHVVCESFIPTASVAHASRVPATNVSYMDSDDQNDVPLARLLKKTLIPDVSDKLPIDPPISIHSQESSSTEGVFIPTPSIPPASNIQPRPSTRSPPASPPLFASIDAHESVLDVVSGDISAAPVHHPNDNQVEDEVEPQHPDIGTTEVPLNDDDNPAVPPASADIPVASKPAEKKTQQNRRNITTKTGRKKIPLNVSSVPIDGISFHHEERNVIDVDCSPSSPSTDVLAFVLSGGTLSTWPVNGIPTVTLSIKYAILHKIGIANWFPSSHASSVSADTPRPDPKNLALSYRLFQGSHVPDIDHDVHPSHGPRVFDISDWDESAEGFFVDRELAARIVNALTTESRALTNSINLLSA</sequence>